<name>A0A128ENH7_9BACT</name>
<sequence length="143" mass="17011">MKQVQIKFDKFITGFVVKTNNHDEICYKNAQIPKLWKKFFDSKLVEISDIYYGVYYNYADRDFGDYDILVGVNLTNLDDKFDNVLIENGKYLCFEANGESAKITPMLWQEIWTFFQDCSFKRAYKTDFEKHSKNKVEVYISIL</sequence>
<reference evidence="2 3" key="1">
    <citation type="submission" date="2016-02" db="EMBL/GenBank/DDBJ databases">
        <authorList>
            <consortium name="Pathogen Informatics"/>
        </authorList>
    </citation>
    <scope>NUCLEOTIDE SEQUENCE [LARGE SCALE GENOMIC DNA]</scope>
    <source>
        <strain evidence="2 3">RC20</strain>
    </source>
</reference>
<organism evidence="2 3">
    <name type="scientific">Campylobacter geochelonis</name>
    <dbReference type="NCBI Taxonomy" id="1780362"/>
    <lineage>
        <taxon>Bacteria</taxon>
        <taxon>Pseudomonadati</taxon>
        <taxon>Campylobacterota</taxon>
        <taxon>Epsilonproteobacteria</taxon>
        <taxon>Campylobacterales</taxon>
        <taxon>Campylobacteraceae</taxon>
        <taxon>Campylobacter</taxon>
    </lineage>
</organism>
<feature type="domain" description="AraC effector-binding" evidence="1">
    <location>
        <begin position="1"/>
        <end position="143"/>
    </location>
</feature>
<evidence type="ECO:0000313" key="3">
    <source>
        <dbReference type="Proteomes" id="UP000069632"/>
    </source>
</evidence>
<dbReference type="AlphaFoldDB" id="A0A128ENH7"/>
<protein>
    <submittedName>
        <fullName evidence="2">Transcription activator effector binding subunit</fullName>
    </submittedName>
</protein>
<dbReference type="InterPro" id="IPR010499">
    <property type="entry name" value="AraC_E-bd"/>
</dbReference>
<evidence type="ECO:0000259" key="1">
    <source>
        <dbReference type="SMART" id="SM00871"/>
    </source>
</evidence>
<dbReference type="Gene3D" id="3.20.80.10">
    <property type="entry name" value="Regulatory factor, effector binding domain"/>
    <property type="match status" value="1"/>
</dbReference>
<dbReference type="SMART" id="SM00871">
    <property type="entry name" value="AraC_E_bind"/>
    <property type="match status" value="1"/>
</dbReference>
<keyword evidence="3" id="KW-1185">Reference proteome</keyword>
<accession>A0A128ENH7</accession>
<proteinExistence type="predicted"/>
<dbReference type="Proteomes" id="UP000069632">
    <property type="component" value="Unassembled WGS sequence"/>
</dbReference>
<dbReference type="Pfam" id="PF14526">
    <property type="entry name" value="Cass2"/>
    <property type="match status" value="1"/>
</dbReference>
<dbReference type="InterPro" id="IPR053182">
    <property type="entry name" value="YobU-like_regulator"/>
</dbReference>
<dbReference type="RefSeq" id="WP_075494189.1">
    <property type="nucleotide sequence ID" value="NZ_CP053844.1"/>
</dbReference>
<dbReference type="PANTHER" id="PTHR36444:SF2">
    <property type="entry name" value="TRANSCRIPTIONAL REGULATOR PROTEIN YOBU-RELATED"/>
    <property type="match status" value="1"/>
</dbReference>
<dbReference type="PANTHER" id="PTHR36444">
    <property type="entry name" value="TRANSCRIPTIONAL REGULATOR PROTEIN YOBU-RELATED"/>
    <property type="match status" value="1"/>
</dbReference>
<dbReference type="InterPro" id="IPR011256">
    <property type="entry name" value="Reg_factor_effector_dom_sf"/>
</dbReference>
<dbReference type="OrthoDB" id="9801008at2"/>
<dbReference type="InterPro" id="IPR029441">
    <property type="entry name" value="Cass2"/>
</dbReference>
<dbReference type="EMBL" id="FIZP01000005">
    <property type="protein sequence ID" value="CZE48051.1"/>
    <property type="molecule type" value="Genomic_DNA"/>
</dbReference>
<dbReference type="SUPFAM" id="SSF55136">
    <property type="entry name" value="Probable bacterial effector-binding domain"/>
    <property type="match status" value="1"/>
</dbReference>
<gene>
    <name evidence="2" type="ORF">ERS672216_01204</name>
</gene>
<evidence type="ECO:0000313" key="2">
    <source>
        <dbReference type="EMBL" id="CZE48051.1"/>
    </source>
</evidence>